<dbReference type="OrthoDB" id="883575at2"/>
<dbReference type="Pfam" id="PF01527">
    <property type="entry name" value="HTH_Tnp_1"/>
    <property type="match status" value="1"/>
</dbReference>
<dbReference type="InterPro" id="IPR002514">
    <property type="entry name" value="Transposase_8"/>
</dbReference>
<evidence type="ECO:0008006" key="3">
    <source>
        <dbReference type="Google" id="ProtNLM"/>
    </source>
</evidence>
<gene>
    <name evidence="1" type="ORF">SAMN05421877_1211</name>
</gene>
<dbReference type="EMBL" id="FNUT01000021">
    <property type="protein sequence ID" value="SEG76192.1"/>
    <property type="molecule type" value="Genomic_DNA"/>
</dbReference>
<dbReference type="GO" id="GO:0003677">
    <property type="term" value="F:DNA binding"/>
    <property type="evidence" value="ECO:0007669"/>
    <property type="project" value="InterPro"/>
</dbReference>
<reference evidence="2" key="1">
    <citation type="submission" date="2016-10" db="EMBL/GenBank/DDBJ databases">
        <authorList>
            <person name="Varghese N."/>
            <person name="Submissions S."/>
        </authorList>
    </citation>
    <scope>NUCLEOTIDE SEQUENCE [LARGE SCALE GENOMIC DNA]</scope>
    <source>
        <strain evidence="2">DSM 22361</strain>
    </source>
</reference>
<dbReference type="GO" id="GO:0004803">
    <property type="term" value="F:transposase activity"/>
    <property type="evidence" value="ECO:0007669"/>
    <property type="project" value="InterPro"/>
</dbReference>
<evidence type="ECO:0000313" key="1">
    <source>
        <dbReference type="EMBL" id="SEG76192.1"/>
    </source>
</evidence>
<dbReference type="InterPro" id="IPR009057">
    <property type="entry name" value="Homeodomain-like_sf"/>
</dbReference>
<dbReference type="GO" id="GO:0006313">
    <property type="term" value="P:DNA transposition"/>
    <property type="evidence" value="ECO:0007669"/>
    <property type="project" value="InterPro"/>
</dbReference>
<sequence length="177" mass="20454">METIEREFEFAERTSKKQPFDKRLILHMLDQIELGVPRRDLMEQYGVSEVSLIRWMKKFGRQPIGAKRYTTELKRSVIRAVQDGMSAYRAGNTFDISCGTVSRWVREYKGKNTELSSPEPDDMANKKPVDPKEAEILALKKALEYANLKIRALDTMIDIAEEQLKIDIRKKSGAKRS</sequence>
<dbReference type="AlphaFoldDB" id="A0A1H6CT73"/>
<dbReference type="SUPFAM" id="SSF46689">
    <property type="entry name" value="Homeodomain-like"/>
    <property type="match status" value="1"/>
</dbReference>
<dbReference type="Proteomes" id="UP000236731">
    <property type="component" value="Unassembled WGS sequence"/>
</dbReference>
<proteinExistence type="predicted"/>
<protein>
    <recommendedName>
        <fullName evidence="3">Transposase</fullName>
    </recommendedName>
</protein>
<organism evidence="1 2">
    <name type="scientific">Sphingobacterium lactis</name>
    <dbReference type="NCBI Taxonomy" id="797291"/>
    <lineage>
        <taxon>Bacteria</taxon>
        <taxon>Pseudomonadati</taxon>
        <taxon>Bacteroidota</taxon>
        <taxon>Sphingobacteriia</taxon>
        <taxon>Sphingobacteriales</taxon>
        <taxon>Sphingobacteriaceae</taxon>
        <taxon>Sphingobacterium</taxon>
    </lineage>
</organism>
<evidence type="ECO:0000313" key="2">
    <source>
        <dbReference type="Proteomes" id="UP000236731"/>
    </source>
</evidence>
<keyword evidence="2" id="KW-1185">Reference proteome</keyword>
<name>A0A1H6CT73_9SPHI</name>
<accession>A0A1H6CT73</accession>
<dbReference type="RefSeq" id="WP_146060690.1">
    <property type="nucleotide sequence ID" value="NZ_CP049246.1"/>
</dbReference>